<accession>A0ABN0W4B5</accession>
<dbReference type="Proteomes" id="UP001501787">
    <property type="component" value="Unassembled WGS sequence"/>
</dbReference>
<evidence type="ECO:0000313" key="7">
    <source>
        <dbReference type="Proteomes" id="UP001501787"/>
    </source>
</evidence>
<feature type="transmembrane region" description="Helical" evidence="4">
    <location>
        <begin position="293"/>
        <end position="313"/>
    </location>
</feature>
<organism evidence="6 7">
    <name type="scientific">Psychrobacter aestuarii</name>
    <dbReference type="NCBI Taxonomy" id="556327"/>
    <lineage>
        <taxon>Bacteria</taxon>
        <taxon>Pseudomonadati</taxon>
        <taxon>Pseudomonadota</taxon>
        <taxon>Gammaproteobacteria</taxon>
        <taxon>Moraxellales</taxon>
        <taxon>Moraxellaceae</taxon>
        <taxon>Psychrobacter</taxon>
    </lineage>
</organism>
<feature type="transmembrane region" description="Helical" evidence="4">
    <location>
        <begin position="383"/>
        <end position="402"/>
    </location>
</feature>
<dbReference type="Pfam" id="PF07690">
    <property type="entry name" value="MFS_1"/>
    <property type="match status" value="1"/>
</dbReference>
<dbReference type="PANTHER" id="PTHR23523:SF2">
    <property type="entry name" value="2-NITROIMIDAZOLE TRANSPORTER"/>
    <property type="match status" value="1"/>
</dbReference>
<dbReference type="Gene3D" id="1.20.1250.20">
    <property type="entry name" value="MFS general substrate transporter like domains"/>
    <property type="match status" value="1"/>
</dbReference>
<dbReference type="SUPFAM" id="SSF103473">
    <property type="entry name" value="MFS general substrate transporter"/>
    <property type="match status" value="1"/>
</dbReference>
<dbReference type="InterPro" id="IPR052524">
    <property type="entry name" value="MFS_Cyanate_Porter"/>
</dbReference>
<dbReference type="PANTHER" id="PTHR23523">
    <property type="match status" value="1"/>
</dbReference>
<reference evidence="6 7" key="1">
    <citation type="journal article" date="2019" name="Int. J. Syst. Evol. Microbiol.">
        <title>The Global Catalogue of Microorganisms (GCM) 10K type strain sequencing project: providing services to taxonomists for standard genome sequencing and annotation.</title>
        <authorList>
            <consortium name="The Broad Institute Genomics Platform"/>
            <consortium name="The Broad Institute Genome Sequencing Center for Infectious Disease"/>
            <person name="Wu L."/>
            <person name="Ma J."/>
        </authorList>
    </citation>
    <scope>NUCLEOTIDE SEQUENCE [LARGE SCALE GENOMIC DNA]</scope>
    <source>
        <strain evidence="6 7">JCM 16343</strain>
    </source>
</reference>
<proteinExistence type="predicted"/>
<feature type="transmembrane region" description="Helical" evidence="4">
    <location>
        <begin position="353"/>
        <end position="371"/>
    </location>
</feature>
<gene>
    <name evidence="6" type="ORF">GCM10009129_23070</name>
</gene>
<dbReference type="PROSITE" id="PS50850">
    <property type="entry name" value="MFS"/>
    <property type="match status" value="1"/>
</dbReference>
<feature type="transmembrane region" description="Helical" evidence="4">
    <location>
        <begin position="120"/>
        <end position="142"/>
    </location>
</feature>
<feature type="transmembrane region" description="Helical" evidence="4">
    <location>
        <begin position="265"/>
        <end position="286"/>
    </location>
</feature>
<sequence length="417" mass="44611">MSVSPATSKPTSPPATTARSNTSRLTFWLLIAALILLAINMRAPIVALGSIAPVISEALSLSAMQIGWLGALPMLAFALGSLISPALGRRYGLENILIAMIGLLTLGIILRVVWVSWLGFLTGTAVLTLAIGFANTLAAPIIKAHAPQHISLMTGVLSLTMTLSAGVSAGSVLPLSERVGWQWALGAWAGFGIAALVVWWVLKRHLGTAAKRPTRTAQKAARSMWRIPLAWQIAIFMGIQSLLFYTVASFLPSIWLSKGLSATQAASMGSLFQFMGPIAIVSLTWLMSRYSMLRTLSVGAAVLNVVGVAGMLSPSVTLAWLWSMLMGLGCSLIFTLSMMLFSIRTHTPEESSTLSGMVQSVGYLLAFFGPLGSGWLHEQTGSWQLALWLMLVLMIINVLLAWQVSRPMMIDGTASDE</sequence>
<feature type="domain" description="Major facilitator superfamily (MFS) profile" evidence="5">
    <location>
        <begin position="28"/>
        <end position="409"/>
    </location>
</feature>
<evidence type="ECO:0000313" key="6">
    <source>
        <dbReference type="EMBL" id="GAA0324647.1"/>
    </source>
</evidence>
<feature type="transmembrane region" description="Helical" evidence="4">
    <location>
        <begin position="319"/>
        <end position="341"/>
    </location>
</feature>
<protein>
    <submittedName>
        <fullName evidence="6">MFS transporter</fullName>
    </submittedName>
</protein>
<feature type="transmembrane region" description="Helical" evidence="4">
    <location>
        <begin position="181"/>
        <end position="202"/>
    </location>
</feature>
<evidence type="ECO:0000256" key="1">
    <source>
        <dbReference type="ARBA" id="ARBA00022692"/>
    </source>
</evidence>
<evidence type="ECO:0000256" key="4">
    <source>
        <dbReference type="SAM" id="Phobius"/>
    </source>
</evidence>
<keyword evidence="2 4" id="KW-1133">Transmembrane helix</keyword>
<dbReference type="RefSeq" id="WP_201504442.1">
    <property type="nucleotide sequence ID" value="NZ_BAAAFR010000008.1"/>
</dbReference>
<keyword evidence="1 4" id="KW-0812">Transmembrane</keyword>
<dbReference type="EMBL" id="BAAAFR010000008">
    <property type="protein sequence ID" value="GAA0324647.1"/>
    <property type="molecule type" value="Genomic_DNA"/>
</dbReference>
<evidence type="ECO:0000256" key="2">
    <source>
        <dbReference type="ARBA" id="ARBA00022989"/>
    </source>
</evidence>
<evidence type="ECO:0000256" key="3">
    <source>
        <dbReference type="ARBA" id="ARBA00023136"/>
    </source>
</evidence>
<feature type="transmembrane region" description="Helical" evidence="4">
    <location>
        <begin position="96"/>
        <end position="114"/>
    </location>
</feature>
<dbReference type="InterPro" id="IPR011701">
    <property type="entry name" value="MFS"/>
</dbReference>
<dbReference type="InterPro" id="IPR036259">
    <property type="entry name" value="MFS_trans_sf"/>
</dbReference>
<evidence type="ECO:0000259" key="5">
    <source>
        <dbReference type="PROSITE" id="PS50850"/>
    </source>
</evidence>
<comment type="caution">
    <text evidence="6">The sequence shown here is derived from an EMBL/GenBank/DDBJ whole genome shotgun (WGS) entry which is preliminary data.</text>
</comment>
<feature type="transmembrane region" description="Helical" evidence="4">
    <location>
        <begin position="154"/>
        <end position="175"/>
    </location>
</feature>
<feature type="transmembrane region" description="Helical" evidence="4">
    <location>
        <begin position="66"/>
        <end position="84"/>
    </location>
</feature>
<dbReference type="InterPro" id="IPR020846">
    <property type="entry name" value="MFS_dom"/>
</dbReference>
<keyword evidence="7" id="KW-1185">Reference proteome</keyword>
<name>A0ABN0W4B5_9GAMM</name>
<feature type="transmembrane region" description="Helical" evidence="4">
    <location>
        <begin position="223"/>
        <end position="245"/>
    </location>
</feature>
<keyword evidence="3 4" id="KW-0472">Membrane</keyword>